<name>A0A8K0URS8_9AGAR</name>
<protein>
    <recommendedName>
        <fullName evidence="3">F-box domain-containing protein</fullName>
    </recommendedName>
</protein>
<gene>
    <name evidence="1" type="ORF">BXZ70DRAFT_117060</name>
</gene>
<dbReference type="Proteomes" id="UP000813824">
    <property type="component" value="Unassembled WGS sequence"/>
</dbReference>
<dbReference type="Gene3D" id="3.80.10.10">
    <property type="entry name" value="Ribonuclease Inhibitor"/>
    <property type="match status" value="1"/>
</dbReference>
<sequence>MPNHLDPISDLKYCVDPFHGPREYPPLQASEISRPTDLPRLPLESFERIISFIANDCWLECNPEPLLFCALTCRDWLPRSRFHLYRSVLLKNEKQFARFLATIRSTRLLGLFVHELVLGTNISIDDEEENGVIGSTRIKEAPVYSWLSQVPTHILPLTPSVSSILLCCLPPIHGPTEKMISQFKTHKSLYSLTLYNCRFASARDFRRFLSWFPSLGRLHLRRIYILRTESDTPLDTFHARRVPAVVELQLWDSPDVHVINNVISCQITQNIRKLQYVCDHKAMAPALAGVISRCAASLEELELVLKDVGSGGVRALGIPDKLDFSVAFRLTTLRLCIHAITGMEPFIDIFRIPPQLEYLTIAVLLVSTSVPRVVALEWETLDKYLAGPGFNRLKNVKIVLHEHLVWSIDRINLHRGIWGRMPLLESRNTVRILLRTLDYLDTTNLWL</sequence>
<dbReference type="EMBL" id="JAEVFJ010000013">
    <property type="protein sequence ID" value="KAH8101216.1"/>
    <property type="molecule type" value="Genomic_DNA"/>
</dbReference>
<proteinExistence type="predicted"/>
<organism evidence="1 2">
    <name type="scientific">Cristinia sonorae</name>
    <dbReference type="NCBI Taxonomy" id="1940300"/>
    <lineage>
        <taxon>Eukaryota</taxon>
        <taxon>Fungi</taxon>
        <taxon>Dikarya</taxon>
        <taxon>Basidiomycota</taxon>
        <taxon>Agaricomycotina</taxon>
        <taxon>Agaricomycetes</taxon>
        <taxon>Agaricomycetidae</taxon>
        <taxon>Agaricales</taxon>
        <taxon>Pleurotineae</taxon>
        <taxon>Stephanosporaceae</taxon>
        <taxon>Cristinia</taxon>
    </lineage>
</organism>
<evidence type="ECO:0000313" key="1">
    <source>
        <dbReference type="EMBL" id="KAH8101216.1"/>
    </source>
</evidence>
<dbReference type="AlphaFoldDB" id="A0A8K0URS8"/>
<dbReference type="InterPro" id="IPR032675">
    <property type="entry name" value="LRR_dom_sf"/>
</dbReference>
<evidence type="ECO:0000313" key="2">
    <source>
        <dbReference type="Proteomes" id="UP000813824"/>
    </source>
</evidence>
<keyword evidence="2" id="KW-1185">Reference proteome</keyword>
<comment type="caution">
    <text evidence="1">The sequence shown here is derived from an EMBL/GenBank/DDBJ whole genome shotgun (WGS) entry which is preliminary data.</text>
</comment>
<accession>A0A8K0URS8</accession>
<dbReference type="SUPFAM" id="SSF52047">
    <property type="entry name" value="RNI-like"/>
    <property type="match status" value="1"/>
</dbReference>
<evidence type="ECO:0008006" key="3">
    <source>
        <dbReference type="Google" id="ProtNLM"/>
    </source>
</evidence>
<reference evidence="1" key="1">
    <citation type="journal article" date="2021" name="New Phytol.">
        <title>Evolutionary innovations through gain and loss of genes in the ectomycorrhizal Boletales.</title>
        <authorList>
            <person name="Wu G."/>
            <person name="Miyauchi S."/>
            <person name="Morin E."/>
            <person name="Kuo A."/>
            <person name="Drula E."/>
            <person name="Varga T."/>
            <person name="Kohler A."/>
            <person name="Feng B."/>
            <person name="Cao Y."/>
            <person name="Lipzen A."/>
            <person name="Daum C."/>
            <person name="Hundley H."/>
            <person name="Pangilinan J."/>
            <person name="Johnson J."/>
            <person name="Barry K."/>
            <person name="LaButti K."/>
            <person name="Ng V."/>
            <person name="Ahrendt S."/>
            <person name="Min B."/>
            <person name="Choi I.G."/>
            <person name="Park H."/>
            <person name="Plett J.M."/>
            <person name="Magnuson J."/>
            <person name="Spatafora J.W."/>
            <person name="Nagy L.G."/>
            <person name="Henrissat B."/>
            <person name="Grigoriev I.V."/>
            <person name="Yang Z.L."/>
            <person name="Xu J."/>
            <person name="Martin F.M."/>
        </authorList>
    </citation>
    <scope>NUCLEOTIDE SEQUENCE</scope>
    <source>
        <strain evidence="1">KKN 215</strain>
    </source>
</reference>
<dbReference type="OrthoDB" id="2788229at2759"/>